<dbReference type="InterPro" id="IPR014756">
    <property type="entry name" value="Ig_E-set"/>
</dbReference>
<keyword evidence="5" id="KW-0732">Signal</keyword>
<dbReference type="Pfam" id="PF07677">
    <property type="entry name" value="A2M_recep"/>
    <property type="match status" value="1"/>
</dbReference>
<evidence type="ECO:0000256" key="2">
    <source>
        <dbReference type="ARBA" id="ARBA00010952"/>
    </source>
</evidence>
<keyword evidence="13" id="KW-1185">Reference proteome</keyword>
<dbReference type="SUPFAM" id="SSF49410">
    <property type="entry name" value="Alpha-macroglobulin receptor domain"/>
    <property type="match status" value="1"/>
</dbReference>
<dbReference type="GO" id="GO:0005615">
    <property type="term" value="C:extracellular space"/>
    <property type="evidence" value="ECO:0007669"/>
    <property type="project" value="InterPro"/>
</dbReference>
<organism evidence="12 13">
    <name type="scientific">Mionectes macconnelli</name>
    <name type="common">McConnell's flycatcher</name>
    <dbReference type="NCBI Taxonomy" id="254557"/>
    <lineage>
        <taxon>Eukaryota</taxon>
        <taxon>Metazoa</taxon>
        <taxon>Chordata</taxon>
        <taxon>Craniata</taxon>
        <taxon>Vertebrata</taxon>
        <taxon>Euteleostomi</taxon>
        <taxon>Archelosauria</taxon>
        <taxon>Archosauria</taxon>
        <taxon>Dinosauria</taxon>
        <taxon>Saurischia</taxon>
        <taxon>Theropoda</taxon>
        <taxon>Coelurosauria</taxon>
        <taxon>Aves</taxon>
        <taxon>Neognathae</taxon>
        <taxon>Neoaves</taxon>
        <taxon>Telluraves</taxon>
        <taxon>Australaves</taxon>
        <taxon>Passeriformes</taxon>
        <taxon>Tyrannidae</taxon>
        <taxon>Mionectes</taxon>
    </lineage>
</organism>
<dbReference type="Gene3D" id="2.60.40.1940">
    <property type="match status" value="1"/>
</dbReference>
<dbReference type="Gene3D" id="2.20.130.20">
    <property type="match status" value="2"/>
</dbReference>
<feature type="non-terminal residue" evidence="12">
    <location>
        <position position="1"/>
    </location>
</feature>
<dbReference type="InterPro" id="IPR001599">
    <property type="entry name" value="Macroglobln_a2"/>
</dbReference>
<feature type="domain" description="Alpha-2-macroglobulin bait region" evidence="9">
    <location>
        <begin position="429"/>
        <end position="577"/>
    </location>
</feature>
<dbReference type="FunFam" id="2.60.40.1930:FF:000001">
    <property type="entry name" value="CD109 isoform 3"/>
    <property type="match status" value="1"/>
</dbReference>
<dbReference type="InterPro" id="IPR019742">
    <property type="entry name" value="MacrogloblnA2_CS"/>
</dbReference>
<dbReference type="Pfam" id="PF00207">
    <property type="entry name" value="A2M"/>
    <property type="match status" value="1"/>
</dbReference>
<evidence type="ECO:0000313" key="12">
    <source>
        <dbReference type="EMBL" id="NWT05222.1"/>
    </source>
</evidence>
<dbReference type="PROSITE" id="PS00477">
    <property type="entry name" value="ALPHA_2_MACROGLOBULIN"/>
    <property type="match status" value="1"/>
</dbReference>
<dbReference type="Gene3D" id="1.50.10.20">
    <property type="match status" value="1"/>
</dbReference>
<dbReference type="PANTHER" id="PTHR11412">
    <property type="entry name" value="MACROGLOBULIN / COMPLEMENT"/>
    <property type="match status" value="1"/>
</dbReference>
<dbReference type="GO" id="GO:0004867">
    <property type="term" value="F:serine-type endopeptidase inhibitor activity"/>
    <property type="evidence" value="ECO:0007669"/>
    <property type="project" value="UniProtKB-KW"/>
</dbReference>
<feature type="non-terminal residue" evidence="12">
    <location>
        <position position="1432"/>
    </location>
</feature>
<evidence type="ECO:0000259" key="10">
    <source>
        <dbReference type="SMART" id="SM01360"/>
    </source>
</evidence>
<dbReference type="InterPro" id="IPR050473">
    <property type="entry name" value="A2M/Complement_sys"/>
</dbReference>
<dbReference type="CDD" id="cd02897">
    <property type="entry name" value="A2M_2"/>
    <property type="match status" value="1"/>
</dbReference>
<protein>
    <submittedName>
        <fullName evidence="12">A2ML1 protein</fullName>
    </submittedName>
</protein>
<evidence type="ECO:0000259" key="9">
    <source>
        <dbReference type="SMART" id="SM01359"/>
    </source>
</evidence>
<evidence type="ECO:0000259" key="11">
    <source>
        <dbReference type="SMART" id="SM01361"/>
    </source>
</evidence>
<comment type="subcellular location">
    <subcellularLocation>
        <location evidence="1">Secreted</location>
    </subcellularLocation>
</comment>
<gene>
    <name evidence="12" type="primary">A2ml1_2</name>
    <name evidence="12" type="ORF">MIOMAC_R01326</name>
</gene>
<name>A0A7K5KGH9_9TYRA</name>
<dbReference type="SMART" id="SM01359">
    <property type="entry name" value="A2M_N_2"/>
    <property type="match status" value="1"/>
</dbReference>
<dbReference type="InterPro" id="IPR008930">
    <property type="entry name" value="Terpenoid_cyclase/PrenylTrfase"/>
</dbReference>
<dbReference type="InterPro" id="IPR041813">
    <property type="entry name" value="A2M_TED"/>
</dbReference>
<dbReference type="InterPro" id="IPR047565">
    <property type="entry name" value="Alpha-macroglob_thiol-ester_cl"/>
</dbReference>
<accession>A0A7K5KGH9</accession>
<dbReference type="SUPFAM" id="SSF81296">
    <property type="entry name" value="E set domains"/>
    <property type="match status" value="1"/>
</dbReference>
<evidence type="ECO:0000256" key="5">
    <source>
        <dbReference type="ARBA" id="ARBA00022729"/>
    </source>
</evidence>
<dbReference type="Pfam" id="PF07678">
    <property type="entry name" value="TED_complement"/>
    <property type="match status" value="1"/>
</dbReference>
<dbReference type="SMART" id="SM01360">
    <property type="entry name" value="A2M"/>
    <property type="match status" value="1"/>
</dbReference>
<dbReference type="EMBL" id="VYZC01000798">
    <property type="protein sequence ID" value="NWT05222.1"/>
    <property type="molecule type" value="Genomic_DNA"/>
</dbReference>
<evidence type="ECO:0000256" key="7">
    <source>
        <dbReference type="ARBA" id="ARBA00023157"/>
    </source>
</evidence>
<dbReference type="FunFam" id="1.50.10.20:FF:000001">
    <property type="entry name" value="CD109 isoform 1"/>
    <property type="match status" value="1"/>
</dbReference>
<dbReference type="Gene3D" id="2.60.40.690">
    <property type="entry name" value="Alpha-macroglobulin, receptor-binding domain"/>
    <property type="match status" value="1"/>
</dbReference>
<evidence type="ECO:0000256" key="3">
    <source>
        <dbReference type="ARBA" id="ARBA00022525"/>
    </source>
</evidence>
<dbReference type="Gene3D" id="2.60.40.10">
    <property type="entry name" value="Immunoglobulins"/>
    <property type="match status" value="2"/>
</dbReference>
<dbReference type="Pfam" id="PF17789">
    <property type="entry name" value="MG4"/>
    <property type="match status" value="1"/>
</dbReference>
<dbReference type="InterPro" id="IPR036595">
    <property type="entry name" value="A-macroglobulin_rcpt-bd_sf"/>
</dbReference>
<dbReference type="SMART" id="SM01419">
    <property type="entry name" value="Thiol-ester_cl"/>
    <property type="match status" value="1"/>
</dbReference>
<keyword evidence="4" id="KW-0646">Protease inhibitor</keyword>
<evidence type="ECO:0000256" key="8">
    <source>
        <dbReference type="ARBA" id="ARBA00023180"/>
    </source>
</evidence>
<dbReference type="PANTHER" id="PTHR11412:SF185">
    <property type="entry name" value="ALPHA-2-MACROGLOBULIN-LIKE PROTEIN 1"/>
    <property type="match status" value="1"/>
</dbReference>
<dbReference type="Gene3D" id="2.60.120.1540">
    <property type="match status" value="1"/>
</dbReference>
<dbReference type="InterPro" id="IPR040839">
    <property type="entry name" value="MG4"/>
</dbReference>
<dbReference type="InterPro" id="IPR002890">
    <property type="entry name" value="MG2"/>
</dbReference>
<dbReference type="InterPro" id="IPR041555">
    <property type="entry name" value="MG3"/>
</dbReference>
<comment type="similarity">
    <text evidence="2">Belongs to the protease inhibitor I39 (alpha-2-macroglobulin) family.</text>
</comment>
<proteinExistence type="inferred from homology"/>
<dbReference type="InterPro" id="IPR013783">
    <property type="entry name" value="Ig-like_fold"/>
</dbReference>
<evidence type="ECO:0000256" key="1">
    <source>
        <dbReference type="ARBA" id="ARBA00004613"/>
    </source>
</evidence>
<keyword evidence="7" id="KW-1015">Disulfide bond</keyword>
<dbReference type="InterPro" id="IPR009048">
    <property type="entry name" value="A-macroglobulin_rcpt-bd"/>
</dbReference>
<evidence type="ECO:0000256" key="4">
    <source>
        <dbReference type="ARBA" id="ARBA00022690"/>
    </source>
</evidence>
<comment type="caution">
    <text evidence="12">The sequence shown here is derived from an EMBL/GenBank/DDBJ whole genome shotgun (WGS) entry which is preliminary data.</text>
</comment>
<dbReference type="Proteomes" id="UP000525714">
    <property type="component" value="Unassembled WGS sequence"/>
</dbReference>
<dbReference type="Pfam" id="PF07703">
    <property type="entry name" value="A2M_BRD"/>
    <property type="match status" value="1"/>
</dbReference>
<dbReference type="Gene3D" id="2.60.40.1930">
    <property type="match status" value="2"/>
</dbReference>
<keyword evidence="6" id="KW-0722">Serine protease inhibitor</keyword>
<dbReference type="SMART" id="SM01361">
    <property type="entry name" value="A2M_recep"/>
    <property type="match status" value="1"/>
</dbReference>
<dbReference type="InterPro" id="IPR011626">
    <property type="entry name" value="Alpha-macroglobulin_TED"/>
</dbReference>
<sequence length="1432" mass="157158">ARRYVVVAPAVMYHPYPALLWVHLSKLSEPLQVTIELLGEHRTHPITLLRREVQQPQMHLNFTFPAPAPISGKEENVDLHISIQGDSLNVSEKKEVKLKTLDPGIFIETDKPVYKPGQQVKFRVVSLDKDLIPSNQQVRAGLGWEEDPSGNRIAQWREVTPRQGIVDLSLPLAAEPALGTYTIRVEGKTHSFSVEEYVLPKFEVTIGLPKVVLEKDQKFQMEICGRYTYGKPVQGRVQASLCYTNQPWIHFREMRCTNISGPTEKNGCFSTEVLLSVFNMTHLKKKKQLEVRASLVEDGTGLEMKNTKSCEISPESFTVTFEDASEVYKPGIPYSGTMLLKGADGTGVPQGLLTLSVSIKGKEDQTHTMTTDGSGRASFKLDTSGWSGRVSLKGQVDRIPHTQNNDSTSSYTGATLRLKPFFSESGSFLEIRQLESDLPCWQPQQLWADFIFSKKALGTELESLDVVVLVLAKGTIATVLRKELSAEAGLRGSFSLELPIGEELAPMAKALCYVVLPNGEMVADSIELEVAKCLPNKVKMAFSEDRALPGTALQLELGAAPGSLCAIRAVDRSVLLLKPEAELTAETIYKALPQLKTPRSTWEPPPCLYSDVISFHMDTFKLFQVESLTACASWFLSIHAGMDNLSCFSQDAELKLFTNAKTKKDCPRSPFLLRMPSLQGPRGQHSLRLNLLSPVRRKQQDIRLFASRPRLGADNQEKPPAPRTYFPETWLWDLVPVGEGGTAEVTVTVPDAITEWKAGMFCMSPQGLGLSPAVTLTAFKPFFVELALPYAVVRHEAFTLVATVFNYLRQCLRVRVSLAESAGLEVSAGAEETYGGCVCADEARTFRWGVKATSLGRVNITVSTEALSSTELCGNELPVVPAQGHVDTVIKPLLVQPGGILVEKAHSSLLCREDAEEVSLELPANILEGSQRAHVTVLGDIMGNAMQNLDSLLAMPYGCGEQNMVRFAPNIYIQQYLEKSGQLLPEIRAKAQGFLQRGYQRELQYKHDDGSYSAFGKSDRTGNTWLTAFVLKSFGQARAYVAVEERHIADALRWLRGQQQPTGCFHSVGKLFNNALKGGVSDELSLSAYVTAAMLELGLPPLEPTVSSALECLKASATDDPYTQALLAYVFGLAGLGEQQRAQLQRLAQHSVSAEGQLYWQRKGQAVPASEPSWAAAAPAEVEMTAYALLAHLAQPQVSSADLATASRIVRWLCRQQNPYGGFASTQDTVVALQALARYAALTFGSSGGSRLAVAVTSPAGTVRDFALDRGNRLVLQRAALGELPGAYGLRARGEGCALVQVTLRYNVPPPPGPGAFELRVAAEPLLGMQNPGQRFALRLWARYTGTRPATNMVVIQAKLPSGYSPEKSSVVELKRQNLVKKVEVDPDQVTIYLDQLTKEEENFSFNAKQDFPVKNLQPATVTLYDYYETGE</sequence>
<dbReference type="InterPro" id="IPR011625">
    <property type="entry name" value="A2M_N_BRD"/>
</dbReference>
<feature type="domain" description="Alpha-macroglobulin receptor-binding" evidence="11">
    <location>
        <begin position="1351"/>
        <end position="1431"/>
    </location>
</feature>
<dbReference type="SUPFAM" id="SSF48239">
    <property type="entry name" value="Terpenoid cyclases/Protein prenyltransferases"/>
    <property type="match status" value="1"/>
</dbReference>
<evidence type="ECO:0000313" key="13">
    <source>
        <dbReference type="Proteomes" id="UP000525714"/>
    </source>
</evidence>
<keyword evidence="8" id="KW-0325">Glycoprotein</keyword>
<evidence type="ECO:0000256" key="6">
    <source>
        <dbReference type="ARBA" id="ARBA00022900"/>
    </source>
</evidence>
<dbReference type="Pfam" id="PF01835">
    <property type="entry name" value="MG2"/>
    <property type="match status" value="1"/>
</dbReference>
<keyword evidence="3" id="KW-0964">Secreted</keyword>
<reference evidence="12 13" key="1">
    <citation type="submission" date="2019-09" db="EMBL/GenBank/DDBJ databases">
        <title>Bird 10,000 Genomes (B10K) Project - Family phase.</title>
        <authorList>
            <person name="Zhang G."/>
        </authorList>
    </citation>
    <scope>NUCLEOTIDE SEQUENCE [LARGE SCALE GENOMIC DNA]</scope>
    <source>
        <strain evidence="12">B10K-DU-003-16</strain>
        <tissue evidence="12">Mixed tissue sample</tissue>
    </source>
</reference>
<feature type="domain" description="Alpha-2-macroglobulin" evidence="10">
    <location>
        <begin position="729"/>
        <end position="818"/>
    </location>
</feature>
<dbReference type="Pfam" id="PF17791">
    <property type="entry name" value="MG3"/>
    <property type="match status" value="1"/>
</dbReference>